<comment type="pathway">
    <text evidence="6">Carbohydrate degradation; 2-deoxy-D-ribose 1-phosphate degradation; D-glyceraldehyde 3-phosphate and acetaldehyde from 2-deoxy-alpha-D-ribose 1-phosphate: step 2/2.</text>
</comment>
<keyword evidence="4 6" id="KW-0704">Schiff base</keyword>
<accession>A0ABP9TLI3</accession>
<comment type="subcellular location">
    <subcellularLocation>
        <location evidence="6">Cytoplasm</location>
    </subcellularLocation>
</comment>
<dbReference type="SUPFAM" id="SSF51569">
    <property type="entry name" value="Aldolase"/>
    <property type="match status" value="1"/>
</dbReference>
<proteinExistence type="inferred from homology"/>
<dbReference type="PIRSF" id="PIRSF001357">
    <property type="entry name" value="DeoC"/>
    <property type="match status" value="1"/>
</dbReference>
<dbReference type="InterPro" id="IPR013785">
    <property type="entry name" value="Aldolase_TIM"/>
</dbReference>
<dbReference type="InterPro" id="IPR002915">
    <property type="entry name" value="DeoC/FbaB/LacD_aldolase"/>
</dbReference>
<dbReference type="NCBIfam" id="TIGR00126">
    <property type="entry name" value="deoC"/>
    <property type="match status" value="1"/>
</dbReference>
<dbReference type="Proteomes" id="UP001501257">
    <property type="component" value="Unassembled WGS sequence"/>
</dbReference>
<comment type="catalytic activity">
    <reaction evidence="5 6">
        <text>2-deoxy-D-ribose 5-phosphate = D-glyceraldehyde 3-phosphate + acetaldehyde</text>
        <dbReference type="Rhea" id="RHEA:12821"/>
        <dbReference type="ChEBI" id="CHEBI:15343"/>
        <dbReference type="ChEBI" id="CHEBI:59776"/>
        <dbReference type="ChEBI" id="CHEBI:62877"/>
        <dbReference type="EC" id="4.1.2.4"/>
    </reaction>
</comment>
<evidence type="ECO:0000256" key="5">
    <source>
        <dbReference type="ARBA" id="ARBA00048791"/>
    </source>
</evidence>
<evidence type="ECO:0000256" key="2">
    <source>
        <dbReference type="ARBA" id="ARBA00022490"/>
    </source>
</evidence>
<dbReference type="PANTHER" id="PTHR10889">
    <property type="entry name" value="DEOXYRIBOSE-PHOSPHATE ALDOLASE"/>
    <property type="match status" value="1"/>
</dbReference>
<dbReference type="EMBL" id="BAABLK010000027">
    <property type="protein sequence ID" value="GAA5227073.1"/>
    <property type="molecule type" value="Genomic_DNA"/>
</dbReference>
<gene>
    <name evidence="6 7" type="primary">deoC</name>
    <name evidence="7" type="ORF">GCM10025778_16060</name>
</gene>
<feature type="active site" description="Proton donor/acceptor" evidence="6">
    <location>
        <position position="204"/>
    </location>
</feature>
<evidence type="ECO:0000256" key="4">
    <source>
        <dbReference type="ARBA" id="ARBA00023270"/>
    </source>
</evidence>
<feature type="active site" description="Proton donor/acceptor" evidence="6">
    <location>
        <position position="111"/>
    </location>
</feature>
<dbReference type="EC" id="4.1.2.4" evidence="6"/>
<sequence length="244" mass="25038">MYPFHHLPFDQEPDLNPMSTNENNIASYIDHTILNADAGLADIQRICAEAAKYRFKSVCVNPIWVSTVSEALTGSGVLTCSVIGFPFGATPTATKVFEARGAIADGASEIDMVINIAAAAAGNEESLVADISAIADAVHEAGAILKVIIETSMLEETAKILSCRAAVRAGADFVKTSTGFGGGGATLEDVALMRATVGPDLGVKASGGVRSLETARAMISAGATRLGSSSGVAIVEGEQGTEGY</sequence>
<comment type="similarity">
    <text evidence="1 6">Belongs to the DeoC/FbaB aldolase family. DeoC type 1 subfamily.</text>
</comment>
<dbReference type="Pfam" id="PF01791">
    <property type="entry name" value="DeoC"/>
    <property type="match status" value="1"/>
</dbReference>
<reference evidence="8" key="1">
    <citation type="journal article" date="2019" name="Int. J. Syst. Evol. Microbiol.">
        <title>The Global Catalogue of Microorganisms (GCM) 10K type strain sequencing project: providing services to taxonomists for standard genome sequencing and annotation.</title>
        <authorList>
            <consortium name="The Broad Institute Genomics Platform"/>
            <consortium name="The Broad Institute Genome Sequencing Center for Infectious Disease"/>
            <person name="Wu L."/>
            <person name="Ma J."/>
        </authorList>
    </citation>
    <scope>NUCLEOTIDE SEQUENCE [LARGE SCALE GENOMIC DNA]</scope>
    <source>
        <strain evidence="8">JCM 18952</strain>
    </source>
</reference>
<evidence type="ECO:0000256" key="1">
    <source>
        <dbReference type="ARBA" id="ARBA00010936"/>
    </source>
</evidence>
<evidence type="ECO:0000313" key="8">
    <source>
        <dbReference type="Proteomes" id="UP001501257"/>
    </source>
</evidence>
<keyword evidence="8" id="KW-1185">Reference proteome</keyword>
<keyword evidence="2 6" id="KW-0963">Cytoplasm</keyword>
<comment type="function">
    <text evidence="6">Catalyzes a reversible aldol reaction between acetaldehyde and D-glyceraldehyde 3-phosphate to generate 2-deoxy-D-ribose 5-phosphate.</text>
</comment>
<dbReference type="CDD" id="cd00959">
    <property type="entry name" value="DeoC"/>
    <property type="match status" value="1"/>
</dbReference>
<protein>
    <recommendedName>
        <fullName evidence="6">Deoxyribose-phosphate aldolase</fullName>
        <shortName evidence="6">DERA</shortName>
        <ecNumber evidence="6">4.1.2.4</ecNumber>
    </recommendedName>
    <alternativeName>
        <fullName evidence="6">2-deoxy-D-ribose 5-phosphate aldolase</fullName>
    </alternativeName>
    <alternativeName>
        <fullName evidence="6">Phosphodeoxyriboaldolase</fullName>
        <shortName evidence="6">Deoxyriboaldolase</shortName>
    </alternativeName>
</protein>
<comment type="caution">
    <text evidence="7">The sequence shown here is derived from an EMBL/GenBank/DDBJ whole genome shotgun (WGS) entry which is preliminary data.</text>
</comment>
<evidence type="ECO:0000313" key="7">
    <source>
        <dbReference type="EMBL" id="GAA5227073.1"/>
    </source>
</evidence>
<name>A0ABP9TLI3_9MICC</name>
<feature type="active site" description="Schiff-base intermediate with acetaldehyde" evidence="6">
    <location>
        <position position="175"/>
    </location>
</feature>
<evidence type="ECO:0000256" key="3">
    <source>
        <dbReference type="ARBA" id="ARBA00023239"/>
    </source>
</evidence>
<dbReference type="InterPro" id="IPR028581">
    <property type="entry name" value="DeoC_typeI"/>
</dbReference>
<dbReference type="PANTHER" id="PTHR10889:SF1">
    <property type="entry name" value="DEOXYRIBOSE-PHOSPHATE ALDOLASE"/>
    <property type="match status" value="1"/>
</dbReference>
<evidence type="ECO:0000256" key="6">
    <source>
        <dbReference type="HAMAP-Rule" id="MF_00114"/>
    </source>
</evidence>
<keyword evidence="3 6" id="KW-0456">Lyase</keyword>
<dbReference type="SMART" id="SM01133">
    <property type="entry name" value="DeoC"/>
    <property type="match status" value="1"/>
</dbReference>
<dbReference type="HAMAP" id="MF_00114">
    <property type="entry name" value="DeoC_type1"/>
    <property type="match status" value="1"/>
</dbReference>
<dbReference type="InterPro" id="IPR011343">
    <property type="entry name" value="DeoC"/>
</dbReference>
<organism evidence="7 8">
    <name type="scientific">Paeniglutamicibacter antarcticus</name>
    <dbReference type="NCBI Taxonomy" id="494023"/>
    <lineage>
        <taxon>Bacteria</taxon>
        <taxon>Bacillati</taxon>
        <taxon>Actinomycetota</taxon>
        <taxon>Actinomycetes</taxon>
        <taxon>Micrococcales</taxon>
        <taxon>Micrococcaceae</taxon>
        <taxon>Paeniglutamicibacter</taxon>
    </lineage>
</organism>
<dbReference type="Gene3D" id="3.20.20.70">
    <property type="entry name" value="Aldolase class I"/>
    <property type="match status" value="1"/>
</dbReference>